<dbReference type="AlphaFoldDB" id="A0A179S936"/>
<dbReference type="RefSeq" id="WP_048436950.1">
    <property type="nucleotide sequence ID" value="NZ_LWHQ01000039.1"/>
</dbReference>
<dbReference type="CDD" id="cd00093">
    <property type="entry name" value="HTH_XRE"/>
    <property type="match status" value="1"/>
</dbReference>
<dbReference type="InterPro" id="IPR014057">
    <property type="entry name" value="HI1420"/>
</dbReference>
<proteinExistence type="predicted"/>
<dbReference type="OrthoDB" id="9798416at2"/>
<dbReference type="STRING" id="427683.A5481_20215"/>
<gene>
    <name evidence="1" type="ORF">A5481_20215</name>
</gene>
<accession>A0A179S936</accession>
<dbReference type="Gene3D" id="1.10.260.40">
    <property type="entry name" value="lambda repressor-like DNA-binding domains"/>
    <property type="match status" value="1"/>
</dbReference>
<comment type="caution">
    <text evidence="1">The sequence shown here is derived from an EMBL/GenBank/DDBJ whole genome shotgun (WGS) entry which is preliminary data.</text>
</comment>
<dbReference type="EMBL" id="LWHQ01000039">
    <property type="protein sequence ID" value="OAS22314.1"/>
    <property type="molecule type" value="Genomic_DNA"/>
</dbReference>
<reference evidence="1 2" key="1">
    <citation type="submission" date="2016-04" db="EMBL/GenBank/DDBJ databases">
        <authorList>
            <person name="Evans L.H."/>
            <person name="Alamgir A."/>
            <person name="Owens N."/>
            <person name="Weber N.D."/>
            <person name="Virtaneva K."/>
            <person name="Barbian K."/>
            <person name="Babar A."/>
            <person name="Rosenke K."/>
        </authorList>
    </citation>
    <scope>NUCLEOTIDE SEQUENCE [LARGE SCALE GENOMIC DNA]</scope>
    <source>
        <strain evidence="1 2">PMB02</strain>
    </source>
</reference>
<evidence type="ECO:0000313" key="1">
    <source>
        <dbReference type="EMBL" id="OAS22314.1"/>
    </source>
</evidence>
<dbReference type="PANTHER" id="PTHR40275">
    <property type="entry name" value="SSL7038 PROTEIN"/>
    <property type="match status" value="1"/>
</dbReference>
<organism evidence="1 2">
    <name type="scientific">Methylobacterium platani</name>
    <dbReference type="NCBI Taxonomy" id="427683"/>
    <lineage>
        <taxon>Bacteria</taxon>
        <taxon>Pseudomonadati</taxon>
        <taxon>Pseudomonadota</taxon>
        <taxon>Alphaproteobacteria</taxon>
        <taxon>Hyphomicrobiales</taxon>
        <taxon>Methylobacteriaceae</taxon>
        <taxon>Methylobacterium</taxon>
    </lineage>
</organism>
<dbReference type="NCBIfam" id="TIGR02684">
    <property type="entry name" value="dnstrm_HI1420"/>
    <property type="match status" value="1"/>
</dbReference>
<name>A0A179S936_9HYPH</name>
<dbReference type="InterPro" id="IPR001387">
    <property type="entry name" value="Cro/C1-type_HTH"/>
</dbReference>
<dbReference type="GO" id="GO:0003677">
    <property type="term" value="F:DNA binding"/>
    <property type="evidence" value="ECO:0007669"/>
    <property type="project" value="InterPro"/>
</dbReference>
<sequence>MPLETPPDDTAEHLRTDEDVALYIEAVLEDGDPALIRDAIGIVARARGMSRIARETGLSRESLHKALSQTGNPSFETVRAVLQALGLQLGMTRADKPAA</sequence>
<dbReference type="PANTHER" id="PTHR40275:SF1">
    <property type="entry name" value="SSL7038 PROTEIN"/>
    <property type="match status" value="1"/>
</dbReference>
<dbReference type="Proteomes" id="UP000078316">
    <property type="component" value="Unassembled WGS sequence"/>
</dbReference>
<dbReference type="InterPro" id="IPR010982">
    <property type="entry name" value="Lambda_DNA-bd_dom_sf"/>
</dbReference>
<protein>
    <submittedName>
        <fullName evidence="1">Addiction module antitoxin</fullName>
    </submittedName>
</protein>
<dbReference type="SUPFAM" id="SSF47413">
    <property type="entry name" value="lambda repressor-like DNA-binding domains"/>
    <property type="match status" value="1"/>
</dbReference>
<dbReference type="Pfam" id="PF21716">
    <property type="entry name" value="dnstrm_HI1420"/>
    <property type="match status" value="1"/>
</dbReference>
<evidence type="ECO:0000313" key="2">
    <source>
        <dbReference type="Proteomes" id="UP000078316"/>
    </source>
</evidence>